<dbReference type="InterPro" id="IPR052065">
    <property type="entry name" value="Compl_asym_regulator"/>
</dbReference>
<name>A0A0N5AKE7_9BILA</name>
<dbReference type="PANTHER" id="PTHR22906:SF21">
    <property type="entry name" value="SEMA DOMAIN-CONTAINING PROTEIN"/>
    <property type="match status" value="1"/>
</dbReference>
<evidence type="ECO:0000313" key="3">
    <source>
        <dbReference type="Proteomes" id="UP000046393"/>
    </source>
</evidence>
<dbReference type="SUPFAM" id="SSF82895">
    <property type="entry name" value="TSP-1 type 1 repeat"/>
    <property type="match status" value="11"/>
</dbReference>
<keyword evidence="3" id="KW-1185">Reference proteome</keyword>
<dbReference type="Proteomes" id="UP000046393">
    <property type="component" value="Unplaced"/>
</dbReference>
<proteinExistence type="predicted"/>
<accession>A0A0N5AKE7</accession>
<dbReference type="InterPro" id="IPR036383">
    <property type="entry name" value="TSP1_rpt_sf"/>
</dbReference>
<dbReference type="WBParaSite" id="SMUV_0000496601-mRNA-1">
    <property type="protein sequence ID" value="SMUV_0000496601-mRNA-1"/>
    <property type="gene ID" value="SMUV_0000496601"/>
</dbReference>
<dbReference type="AlphaFoldDB" id="A0A0N5AKE7"/>
<evidence type="ECO:0000256" key="2">
    <source>
        <dbReference type="ARBA" id="ARBA00023157"/>
    </source>
</evidence>
<reference evidence="4" key="1">
    <citation type="submission" date="2017-02" db="UniProtKB">
        <authorList>
            <consortium name="WormBaseParasite"/>
        </authorList>
    </citation>
    <scope>IDENTIFICATION</scope>
</reference>
<dbReference type="InterPro" id="IPR000884">
    <property type="entry name" value="TSP1_rpt"/>
</dbReference>
<keyword evidence="1" id="KW-0677">Repeat</keyword>
<evidence type="ECO:0000256" key="1">
    <source>
        <dbReference type="ARBA" id="ARBA00022737"/>
    </source>
</evidence>
<dbReference type="Pfam" id="PF00090">
    <property type="entry name" value="TSP_1"/>
    <property type="match status" value="10"/>
</dbReference>
<dbReference type="STRING" id="451379.A0A0N5AKE7"/>
<dbReference type="Gene3D" id="2.20.100.10">
    <property type="entry name" value="Thrombospondin type-1 (TSP1) repeat"/>
    <property type="match status" value="10"/>
</dbReference>
<dbReference type="SMART" id="SM00209">
    <property type="entry name" value="TSP1"/>
    <property type="match status" value="11"/>
</dbReference>
<sequence>MHNSKKQRLCCKAIGNIASCQTYAVQFSGASIDHKKHKVEELCARMHNNTAFIGVQPFARLLVDSASKCQKSCMELHPKCTAVVFYYVYGEKVNHICFLFDRNSVNENVALVPEKPKNSKDVIRALEIVSNCHEFDPFPPLPDPFVVSSDTIYNIFLAVGFHKPIQATGPWSRWSPCNHANSQIRSQTCDYGRKIQKRQCAPKYPQQSHPVYAPAENAPPSTPYPPYGYNHPSAYSEEYTRRMEEHKKQELQLCCYKLDYNPGSQVHSAVPSASPCPQECPVLGDVTKEAQGETGIITPKPQAVPSYLPWGQWSECSVTCGKGVETRTRVCANHACFGPSTETRDCERQPCSGTWGLWCEWTACSVTCGSGKRERSRFCDSGFGRCDGLDHEQENCNQGPCPEWLMWSEWSVCSLSCGGGTTQRFRTCSVGNFCPGNSVESMTCNEQPCACWGEWTPYTDCSVTCGEGIKSRSRFCEGGNYCEGTPIEKVPCHMPQCPEWSNWSQWTECQVTCGEGIRTRSRNCLTGDNCPGASNEQEMCYMQPCPTWSNWLEWSVCSVTCGSGTQVRRRYCNGFGCPGNDQETKDCFLQACPTWEQWEGWSQCSVTCGTGTKERHRTCIGGYCEGDNYISDILAPFAKELFETATCLGERVQSEPCDMGVCAYWSSWEQWSRCSVTCGEGYKTRRRYCIGGSCQGPAEETQPCREGPCPSWGSWGPWSNCNVHCGIGQKTRVRECVTIYGPSEDCPGLKEEATACDAGPCCQWSDWCGWSVCDRDCGGGKKIRQRFCMRSMPNGEQVADPSCDCMGSDKEIQDCNQQRCPPQCNWTEWCPWSQCPDKEPCKNATMTRTRQCVGDAGCRCYGFAEEKQFCRREAVCDPPIIPTAGIRRRRRTE</sequence>
<protein>
    <submittedName>
        <fullName evidence="4">Apple domain-containing protein</fullName>
    </submittedName>
</protein>
<keyword evidence="2" id="KW-1015">Disulfide bond</keyword>
<evidence type="ECO:0000313" key="4">
    <source>
        <dbReference type="WBParaSite" id="SMUV_0000496601-mRNA-1"/>
    </source>
</evidence>
<dbReference type="PANTHER" id="PTHR22906">
    <property type="entry name" value="PROPERDIN"/>
    <property type="match status" value="1"/>
</dbReference>
<organism evidence="3 4">
    <name type="scientific">Syphacia muris</name>
    <dbReference type="NCBI Taxonomy" id="451379"/>
    <lineage>
        <taxon>Eukaryota</taxon>
        <taxon>Metazoa</taxon>
        <taxon>Ecdysozoa</taxon>
        <taxon>Nematoda</taxon>
        <taxon>Chromadorea</taxon>
        <taxon>Rhabditida</taxon>
        <taxon>Spirurina</taxon>
        <taxon>Oxyuridomorpha</taxon>
        <taxon>Oxyuroidea</taxon>
        <taxon>Oxyuridae</taxon>
        <taxon>Syphacia</taxon>
    </lineage>
</organism>
<dbReference type="PROSITE" id="PS50092">
    <property type="entry name" value="TSP1"/>
    <property type="match status" value="11"/>
</dbReference>